<dbReference type="AlphaFoldDB" id="A0A3S3QZG0"/>
<keyword evidence="2" id="KW-0378">Hydrolase</keyword>
<feature type="domain" description="HNH nuclease" evidence="1">
    <location>
        <begin position="201"/>
        <end position="250"/>
    </location>
</feature>
<dbReference type="OrthoDB" id="67788at2"/>
<keyword evidence="2" id="KW-0255">Endonuclease</keyword>
<evidence type="ECO:0000313" key="2">
    <source>
        <dbReference type="EMBL" id="RWW98887.1"/>
    </source>
</evidence>
<dbReference type="Proteomes" id="UP000287527">
    <property type="component" value="Unassembled WGS sequence"/>
</dbReference>
<evidence type="ECO:0000313" key="3">
    <source>
        <dbReference type="Proteomes" id="UP000287527"/>
    </source>
</evidence>
<name>A0A3S3QZG0_9FLAO</name>
<evidence type="ECO:0000259" key="1">
    <source>
        <dbReference type="Pfam" id="PF13391"/>
    </source>
</evidence>
<dbReference type="RefSeq" id="WP_128390463.1">
    <property type="nucleotide sequence ID" value="NZ_SBII01000009.1"/>
</dbReference>
<organism evidence="2 3">
    <name type="scientific">Flavobacterium cerinum</name>
    <dbReference type="NCBI Taxonomy" id="2502784"/>
    <lineage>
        <taxon>Bacteria</taxon>
        <taxon>Pseudomonadati</taxon>
        <taxon>Bacteroidota</taxon>
        <taxon>Flavobacteriia</taxon>
        <taxon>Flavobacteriales</taxon>
        <taxon>Flavobacteriaceae</taxon>
        <taxon>Flavobacterium</taxon>
    </lineage>
</organism>
<proteinExistence type="predicted"/>
<gene>
    <name evidence="2" type="ORF">EPI11_13255</name>
</gene>
<keyword evidence="3" id="KW-1185">Reference proteome</keyword>
<protein>
    <submittedName>
        <fullName evidence="2">HNH endonuclease</fullName>
    </submittedName>
</protein>
<dbReference type="GO" id="GO:0004519">
    <property type="term" value="F:endonuclease activity"/>
    <property type="evidence" value="ECO:0007669"/>
    <property type="project" value="UniProtKB-KW"/>
</dbReference>
<accession>A0A3S3QZG0</accession>
<keyword evidence="2" id="KW-0540">Nuclease</keyword>
<dbReference type="EMBL" id="SBII01000009">
    <property type="protein sequence ID" value="RWW98887.1"/>
    <property type="molecule type" value="Genomic_DNA"/>
</dbReference>
<reference evidence="2 3" key="1">
    <citation type="submission" date="2019-01" db="EMBL/GenBank/DDBJ databases">
        <title>Flavobacterium sp. nov.,isolated from freshwater.</title>
        <authorList>
            <person name="Zhang R."/>
            <person name="Du Z.-J."/>
        </authorList>
    </citation>
    <scope>NUCLEOTIDE SEQUENCE [LARGE SCALE GENOMIC DNA]</scope>
    <source>
        <strain evidence="2 3">1E403</strain>
    </source>
</reference>
<dbReference type="Pfam" id="PF13391">
    <property type="entry name" value="HNH_2"/>
    <property type="match status" value="1"/>
</dbReference>
<sequence>MFAISPTDNTWFGYLKDNELSSYVNFWTPTPWNTKGLKEGDRFYFMLKSPIRKIGGFGEFVAYENITPELAWNKFGHRNGNASKLDFIKNIQSYIDKNSEKYGKRNLDTYSYKIGCVVLRNCEFWDEEDYKDPEDYDIKFPSQIVTIKCFEQYDPFLQDNFGSDDFGLVNEPREDKVFLIKQRDGQSVFKGKILKTYNNACCITGETIPELLEAAYIQGYKNKNSNHTQNGLLLRVDIHRLFDSNLLFIDKDYTIHLSSLITDGCYKQFDGKKIRLPLLEHDRPSTEALELRENEFRR</sequence>
<comment type="caution">
    <text evidence="2">The sequence shown here is derived from an EMBL/GenBank/DDBJ whole genome shotgun (WGS) entry which is preliminary data.</text>
</comment>
<dbReference type="InterPro" id="IPR003615">
    <property type="entry name" value="HNH_nuc"/>
</dbReference>